<reference evidence="3 4" key="1">
    <citation type="journal article" date="2018" name="Microbiome">
        <title>Fine metagenomic profile of the Mediterranean stratified and mixed water columns revealed by assembly and recruitment.</title>
        <authorList>
            <person name="Haro-Moreno J.M."/>
            <person name="Lopez-Perez M."/>
            <person name="De La Torre J.R."/>
            <person name="Picazo A."/>
            <person name="Camacho A."/>
            <person name="Rodriguez-Valera F."/>
        </authorList>
    </citation>
    <scope>NUCLEOTIDE SEQUENCE [LARGE SCALE GENOMIC DNA]</scope>
    <source>
        <strain evidence="3">MED-G55</strain>
    </source>
</reference>
<dbReference type="SUPFAM" id="SSF48452">
    <property type="entry name" value="TPR-like"/>
    <property type="match status" value="1"/>
</dbReference>
<evidence type="ECO:0000256" key="1">
    <source>
        <dbReference type="ARBA" id="ARBA00022679"/>
    </source>
</evidence>
<dbReference type="Pfam" id="PF13181">
    <property type="entry name" value="TPR_8"/>
    <property type="match status" value="1"/>
</dbReference>
<dbReference type="SUPFAM" id="SSF52540">
    <property type="entry name" value="P-loop containing nucleoside triphosphate hydrolases"/>
    <property type="match status" value="1"/>
</dbReference>
<dbReference type="InterPro" id="IPR027417">
    <property type="entry name" value="P-loop_NTPase"/>
</dbReference>
<dbReference type="PANTHER" id="PTHR12788">
    <property type="entry name" value="PROTEIN-TYROSINE SULFOTRANSFERASE 2"/>
    <property type="match status" value="1"/>
</dbReference>
<gene>
    <name evidence="3" type="ORF">DBW69_06045</name>
</gene>
<evidence type="ECO:0000313" key="4">
    <source>
        <dbReference type="Proteomes" id="UP000252132"/>
    </source>
</evidence>
<dbReference type="SMART" id="SM00028">
    <property type="entry name" value="TPR"/>
    <property type="match status" value="5"/>
</dbReference>
<dbReference type="EMBL" id="QOQF01000030">
    <property type="protein sequence ID" value="RCL75637.1"/>
    <property type="molecule type" value="Genomic_DNA"/>
</dbReference>
<dbReference type="Gene3D" id="1.25.40.10">
    <property type="entry name" value="Tetratricopeptide repeat domain"/>
    <property type="match status" value="2"/>
</dbReference>
<evidence type="ECO:0000313" key="3">
    <source>
        <dbReference type="EMBL" id="RCL75637.1"/>
    </source>
</evidence>
<name>A0A368DUX0_9PROT</name>
<dbReference type="Pfam" id="PF14559">
    <property type="entry name" value="TPR_19"/>
    <property type="match status" value="1"/>
</dbReference>
<dbReference type="InterPro" id="IPR026634">
    <property type="entry name" value="TPST-like"/>
</dbReference>
<feature type="repeat" description="TPR" evidence="2">
    <location>
        <begin position="164"/>
        <end position="197"/>
    </location>
</feature>
<evidence type="ECO:0000256" key="2">
    <source>
        <dbReference type="PROSITE-ProRule" id="PRU00339"/>
    </source>
</evidence>
<feature type="repeat" description="TPR" evidence="2">
    <location>
        <begin position="91"/>
        <end position="124"/>
    </location>
</feature>
<comment type="caution">
    <text evidence="3">The sequence shown here is derived from an EMBL/GenBank/DDBJ whole genome shotgun (WGS) entry which is preliminary data.</text>
</comment>
<dbReference type="PROSITE" id="PS50005">
    <property type="entry name" value="TPR"/>
    <property type="match status" value="2"/>
</dbReference>
<accession>A0A368DUX0</accession>
<proteinExistence type="predicted"/>
<keyword evidence="1 3" id="KW-0808">Transferase</keyword>
<dbReference type="Pfam" id="PF13469">
    <property type="entry name" value="Sulfotransfer_3"/>
    <property type="match status" value="1"/>
</dbReference>
<keyword evidence="2" id="KW-0802">TPR repeat</keyword>
<organism evidence="3 4">
    <name type="scientific">PS1 clade bacterium</name>
    <dbReference type="NCBI Taxonomy" id="2175152"/>
    <lineage>
        <taxon>Bacteria</taxon>
        <taxon>Pseudomonadati</taxon>
        <taxon>Pseudomonadota</taxon>
        <taxon>Alphaproteobacteria</taxon>
        <taxon>PS1 clade</taxon>
    </lineage>
</organism>
<dbReference type="Proteomes" id="UP000252132">
    <property type="component" value="Unassembled WGS sequence"/>
</dbReference>
<dbReference type="PANTHER" id="PTHR12788:SF10">
    <property type="entry name" value="PROTEIN-TYROSINE SULFOTRANSFERASE"/>
    <property type="match status" value="1"/>
</dbReference>
<protein>
    <submittedName>
        <fullName evidence="3">Sulfotransferase family protein</fullName>
    </submittedName>
</protein>
<dbReference type="GO" id="GO:0008476">
    <property type="term" value="F:protein-tyrosine sulfotransferase activity"/>
    <property type="evidence" value="ECO:0007669"/>
    <property type="project" value="InterPro"/>
</dbReference>
<sequence length="553" mass="62632">MQKDHRGALPYLKKLVQIHPNEEVHVTNLLSCFNYLNDYRGQITTGKDYLARNPNHLTSLYALVNGYNGVELYHLAANALEKAYALEPDNPEIIKVLGNTFYEAKKFAKAVGFYKKYLEIIPKDNHQLQTQVRLSLIEALNGADRTDEALKLCDTLIQAEQSSVDAYVMQGDIYMVAGKNREATQSFKNALAIDKNNSKTLAAMIKLQKITDPKMVDLEGLERSFNKALKEKPATPDVENINVGFALGKAYDDLGQTAKAFNILNKANQLHEALHPYDTGYIDKLCFTLKHIFSPIDFKRLNQDLACPKTNQDNKKMIFIVGMPRSGTSLVEQILASHSKVFGGGELSAMAEATGELMYHFSRQPDVKLTDTAFGSIGQSYLDSVSEIECSESLITDKMPHNFFRLGFIHAAFPEAKIIHTSRNPMAVCWSSFKHHFKSRGMDYSYTLENLAHQYKAYLDLMSFWQKKFGDAIYELDYEKLTLNQEKETQSLLDFCHLDFEPACIDFHKTARNVRTASQVQVREKMYKNSSRDWEAYAAHLKPLLDGLGIQAP</sequence>
<dbReference type="AlphaFoldDB" id="A0A368DUX0"/>
<dbReference type="InterPro" id="IPR011990">
    <property type="entry name" value="TPR-like_helical_dom_sf"/>
</dbReference>
<dbReference type="InterPro" id="IPR019734">
    <property type="entry name" value="TPR_rpt"/>
</dbReference>
<dbReference type="Gene3D" id="3.40.50.300">
    <property type="entry name" value="P-loop containing nucleotide triphosphate hydrolases"/>
    <property type="match status" value="1"/>
</dbReference>